<feature type="region of interest" description="Disordered" evidence="1">
    <location>
        <begin position="44"/>
        <end position="76"/>
    </location>
</feature>
<organism evidence="2 3">
    <name type="scientific">Pleuronectes platessa</name>
    <name type="common">European plaice</name>
    <dbReference type="NCBI Taxonomy" id="8262"/>
    <lineage>
        <taxon>Eukaryota</taxon>
        <taxon>Metazoa</taxon>
        <taxon>Chordata</taxon>
        <taxon>Craniata</taxon>
        <taxon>Vertebrata</taxon>
        <taxon>Euteleostomi</taxon>
        <taxon>Actinopterygii</taxon>
        <taxon>Neopterygii</taxon>
        <taxon>Teleostei</taxon>
        <taxon>Neoteleostei</taxon>
        <taxon>Acanthomorphata</taxon>
        <taxon>Carangaria</taxon>
        <taxon>Pleuronectiformes</taxon>
        <taxon>Pleuronectoidei</taxon>
        <taxon>Pleuronectidae</taxon>
        <taxon>Pleuronectes</taxon>
    </lineage>
</organism>
<evidence type="ECO:0000256" key="1">
    <source>
        <dbReference type="SAM" id="MobiDB-lite"/>
    </source>
</evidence>
<keyword evidence="3" id="KW-1185">Reference proteome</keyword>
<sequence>MKEPDLPRHIDWMDAILTTLTELLKQPGEAGVVDGTGVHHPIGTNGISARALRSNNGSTGNRLGPVVSRDQFDSCG</sequence>
<dbReference type="AlphaFoldDB" id="A0A9N7TMC4"/>
<comment type="caution">
    <text evidence="2">The sequence shown here is derived from an EMBL/GenBank/DDBJ whole genome shotgun (WGS) entry which is preliminary data.</text>
</comment>
<reference evidence="2" key="1">
    <citation type="submission" date="2020-03" db="EMBL/GenBank/DDBJ databases">
        <authorList>
            <person name="Weist P."/>
        </authorList>
    </citation>
    <scope>NUCLEOTIDE SEQUENCE</scope>
</reference>
<dbReference type="Proteomes" id="UP001153269">
    <property type="component" value="Unassembled WGS sequence"/>
</dbReference>
<proteinExistence type="predicted"/>
<protein>
    <submittedName>
        <fullName evidence="2">Uncharacterized protein</fullName>
    </submittedName>
</protein>
<gene>
    <name evidence="2" type="ORF">PLEPLA_LOCUS3348</name>
</gene>
<dbReference type="EMBL" id="CADEAL010000166">
    <property type="protein sequence ID" value="CAB1415630.1"/>
    <property type="molecule type" value="Genomic_DNA"/>
</dbReference>
<evidence type="ECO:0000313" key="3">
    <source>
        <dbReference type="Proteomes" id="UP001153269"/>
    </source>
</evidence>
<accession>A0A9N7TMC4</accession>
<name>A0A9N7TMC4_PLEPL</name>
<evidence type="ECO:0000313" key="2">
    <source>
        <dbReference type="EMBL" id="CAB1415630.1"/>
    </source>
</evidence>